<dbReference type="PIRSF" id="PIRSF019345">
    <property type="entry name" value="ScpB"/>
    <property type="match status" value="1"/>
</dbReference>
<dbReference type="PANTHER" id="PTHR34298">
    <property type="entry name" value="SEGREGATION AND CONDENSATION PROTEIN B"/>
    <property type="match status" value="1"/>
</dbReference>
<evidence type="ECO:0000313" key="6">
    <source>
        <dbReference type="Proteomes" id="UP000616114"/>
    </source>
</evidence>
<accession>A0A8J2XLN8</accession>
<evidence type="ECO:0000256" key="1">
    <source>
        <dbReference type="ARBA" id="ARBA00022490"/>
    </source>
</evidence>
<comment type="caution">
    <text evidence="5">The sequence shown here is derived from an EMBL/GenBank/DDBJ whole genome shotgun (WGS) entry which is preliminary data.</text>
</comment>
<dbReference type="RefSeq" id="WP_188551643.1">
    <property type="nucleotide sequence ID" value="NZ_BMFY01000015.1"/>
</dbReference>
<reference evidence="5" key="2">
    <citation type="submission" date="2020-09" db="EMBL/GenBank/DDBJ databases">
        <authorList>
            <person name="Sun Q."/>
            <person name="Zhou Y."/>
        </authorList>
    </citation>
    <scope>NUCLEOTIDE SEQUENCE</scope>
    <source>
        <strain evidence="5">CGMCC 1.12785</strain>
    </source>
</reference>
<keyword evidence="4" id="KW-0131">Cell cycle</keyword>
<gene>
    <name evidence="5" type="ORF">GCM10011333_29230</name>
</gene>
<keyword evidence="6" id="KW-1185">Reference proteome</keyword>
<dbReference type="GO" id="GO:0051304">
    <property type="term" value="P:chromosome separation"/>
    <property type="evidence" value="ECO:0007669"/>
    <property type="project" value="InterPro"/>
</dbReference>
<evidence type="ECO:0008006" key="7">
    <source>
        <dbReference type="Google" id="ProtNLM"/>
    </source>
</evidence>
<keyword evidence="1" id="KW-0963">Cytoplasm</keyword>
<evidence type="ECO:0000256" key="3">
    <source>
        <dbReference type="ARBA" id="ARBA00022829"/>
    </source>
</evidence>
<dbReference type="InterPro" id="IPR036388">
    <property type="entry name" value="WH-like_DNA-bd_sf"/>
</dbReference>
<dbReference type="GO" id="GO:0051301">
    <property type="term" value="P:cell division"/>
    <property type="evidence" value="ECO:0007669"/>
    <property type="project" value="UniProtKB-KW"/>
</dbReference>
<evidence type="ECO:0000256" key="4">
    <source>
        <dbReference type="ARBA" id="ARBA00023306"/>
    </source>
</evidence>
<dbReference type="SUPFAM" id="SSF46785">
    <property type="entry name" value="Winged helix' DNA-binding domain"/>
    <property type="match status" value="2"/>
</dbReference>
<name>A0A8J2XLN8_9MICO</name>
<protein>
    <recommendedName>
        <fullName evidence="7">SMC-Scp complex subunit ScpB</fullName>
    </recommendedName>
</protein>
<evidence type="ECO:0000313" key="5">
    <source>
        <dbReference type="EMBL" id="GGA24378.1"/>
    </source>
</evidence>
<dbReference type="Pfam" id="PF04079">
    <property type="entry name" value="SMC_ScpB"/>
    <property type="match status" value="1"/>
</dbReference>
<dbReference type="EMBL" id="BMFY01000015">
    <property type="protein sequence ID" value="GGA24378.1"/>
    <property type="molecule type" value="Genomic_DNA"/>
</dbReference>
<sequence>MSEQALENPRAALEAILMIAEEPVQMEQLELALVQPRERLEQLLQELAEDYDGTAPGARRRGFMLQRAAGGWRIAARPEHHELLGRFLNAGQTSTLSQAAMETLAIVAYRQPVSRARIAAVRGVSVDAVVRTLLLRGLIAEVDTDPATGARLLGTTRLFLEQLGLESIDELPDLAPFLPDDEDQPEGL</sequence>
<dbReference type="Gene3D" id="1.10.10.10">
    <property type="entry name" value="Winged helix-like DNA-binding domain superfamily/Winged helix DNA-binding domain"/>
    <property type="match status" value="2"/>
</dbReference>
<dbReference type="InterPro" id="IPR005234">
    <property type="entry name" value="ScpB_csome_segregation"/>
</dbReference>
<dbReference type="Proteomes" id="UP000616114">
    <property type="component" value="Unassembled WGS sequence"/>
</dbReference>
<proteinExistence type="predicted"/>
<evidence type="ECO:0000256" key="2">
    <source>
        <dbReference type="ARBA" id="ARBA00022618"/>
    </source>
</evidence>
<dbReference type="NCBIfam" id="TIGR00281">
    <property type="entry name" value="SMC-Scp complex subunit ScpB"/>
    <property type="match status" value="1"/>
</dbReference>
<keyword evidence="3" id="KW-0159">Chromosome partition</keyword>
<keyword evidence="2" id="KW-0132">Cell division</keyword>
<dbReference type="PANTHER" id="PTHR34298:SF2">
    <property type="entry name" value="SEGREGATION AND CONDENSATION PROTEIN B"/>
    <property type="match status" value="1"/>
</dbReference>
<dbReference type="AlphaFoldDB" id="A0A8J2XLN8"/>
<dbReference type="InterPro" id="IPR036390">
    <property type="entry name" value="WH_DNA-bd_sf"/>
</dbReference>
<organism evidence="5 6">
    <name type="scientific">Sediminivirga luteola</name>
    <dbReference type="NCBI Taxonomy" id="1774748"/>
    <lineage>
        <taxon>Bacteria</taxon>
        <taxon>Bacillati</taxon>
        <taxon>Actinomycetota</taxon>
        <taxon>Actinomycetes</taxon>
        <taxon>Micrococcales</taxon>
        <taxon>Brevibacteriaceae</taxon>
        <taxon>Sediminivirga</taxon>
    </lineage>
</organism>
<reference evidence="5" key="1">
    <citation type="journal article" date="2014" name="Int. J. Syst. Evol. Microbiol.">
        <title>Complete genome sequence of Corynebacterium casei LMG S-19264T (=DSM 44701T), isolated from a smear-ripened cheese.</title>
        <authorList>
            <consortium name="US DOE Joint Genome Institute (JGI-PGF)"/>
            <person name="Walter F."/>
            <person name="Albersmeier A."/>
            <person name="Kalinowski J."/>
            <person name="Ruckert C."/>
        </authorList>
    </citation>
    <scope>NUCLEOTIDE SEQUENCE</scope>
    <source>
        <strain evidence="5">CGMCC 1.12785</strain>
    </source>
</reference>